<evidence type="ECO:0000256" key="1">
    <source>
        <dbReference type="SAM" id="MobiDB-lite"/>
    </source>
</evidence>
<reference evidence="2" key="1">
    <citation type="journal article" date="2014" name="Int. J. Syst. Evol. Microbiol.">
        <title>Complete genome sequence of Corynebacterium casei LMG S-19264T (=DSM 44701T), isolated from a smear-ripened cheese.</title>
        <authorList>
            <consortium name="US DOE Joint Genome Institute (JGI-PGF)"/>
            <person name="Walter F."/>
            <person name="Albersmeier A."/>
            <person name="Kalinowski J."/>
            <person name="Ruckert C."/>
        </authorList>
    </citation>
    <scope>NUCLEOTIDE SEQUENCE</scope>
    <source>
        <strain evidence="2">JCM 4654</strain>
    </source>
</reference>
<feature type="compositionally biased region" description="Low complexity" evidence="1">
    <location>
        <begin position="1"/>
        <end position="20"/>
    </location>
</feature>
<name>A0A918Y260_9ACTN</name>
<sequence length="65" mass="6944">MTRCRCGSATARRSRGGSSTPVRTPSGVPAFTITNQRSGLCLDMDISGGTYHNISNDYKGHVVQL</sequence>
<protein>
    <submittedName>
        <fullName evidence="2">Uncharacterized protein</fullName>
    </submittedName>
</protein>
<evidence type="ECO:0000313" key="2">
    <source>
        <dbReference type="EMBL" id="GHD87077.1"/>
    </source>
</evidence>
<comment type="caution">
    <text evidence="2">The sequence shown here is derived from an EMBL/GenBank/DDBJ whole genome shotgun (WGS) entry which is preliminary data.</text>
</comment>
<dbReference type="AlphaFoldDB" id="A0A918Y260"/>
<proteinExistence type="predicted"/>
<feature type="region of interest" description="Disordered" evidence="1">
    <location>
        <begin position="1"/>
        <end position="31"/>
    </location>
</feature>
<reference evidence="2" key="2">
    <citation type="submission" date="2020-09" db="EMBL/GenBank/DDBJ databases">
        <authorList>
            <person name="Sun Q."/>
            <person name="Ohkuma M."/>
        </authorList>
    </citation>
    <scope>NUCLEOTIDE SEQUENCE</scope>
    <source>
        <strain evidence="2">JCM 4654</strain>
    </source>
</reference>
<dbReference type="EMBL" id="BMVF01000004">
    <property type="protein sequence ID" value="GHD87077.1"/>
    <property type="molecule type" value="Genomic_DNA"/>
</dbReference>
<accession>A0A918Y260</accession>
<keyword evidence="3" id="KW-1185">Reference proteome</keyword>
<gene>
    <name evidence="2" type="ORF">GCM10010508_17450</name>
</gene>
<organism evidence="2 3">
    <name type="scientific">Streptomyces naganishii JCM 4654</name>
    <dbReference type="NCBI Taxonomy" id="1306179"/>
    <lineage>
        <taxon>Bacteria</taxon>
        <taxon>Bacillati</taxon>
        <taxon>Actinomycetota</taxon>
        <taxon>Actinomycetes</taxon>
        <taxon>Kitasatosporales</taxon>
        <taxon>Streptomycetaceae</taxon>
        <taxon>Streptomyces</taxon>
    </lineage>
</organism>
<dbReference type="Proteomes" id="UP000608955">
    <property type="component" value="Unassembled WGS sequence"/>
</dbReference>
<evidence type="ECO:0000313" key="3">
    <source>
        <dbReference type="Proteomes" id="UP000608955"/>
    </source>
</evidence>